<proteinExistence type="predicted"/>
<protein>
    <recommendedName>
        <fullName evidence="3">Tail terminator</fullName>
    </recommendedName>
</protein>
<sequence>MTDNGFPDALEKVIGALNTALPLAYVGDELPPQTALENRFPIVLVQDVPGGSRAVPWQAGGGPLIDVFAADFYILGRNREQSREYAARTRGILFSLVYRDDIEIKKVIEVSAFSRATDFNPRVKREHGEYHFHIGRDTA</sequence>
<organism evidence="1 2">
    <name type="scientific">Gordonia westfalica</name>
    <dbReference type="NCBI Taxonomy" id="158898"/>
    <lineage>
        <taxon>Bacteria</taxon>
        <taxon>Bacillati</taxon>
        <taxon>Actinomycetota</taxon>
        <taxon>Actinomycetes</taxon>
        <taxon>Mycobacteriales</taxon>
        <taxon>Gordoniaceae</taxon>
        <taxon>Gordonia</taxon>
    </lineage>
</organism>
<dbReference type="EMBL" id="FNLM01000034">
    <property type="protein sequence ID" value="SDU64561.1"/>
    <property type="molecule type" value="Genomic_DNA"/>
</dbReference>
<dbReference type="Proteomes" id="UP000183180">
    <property type="component" value="Unassembled WGS sequence"/>
</dbReference>
<dbReference type="RefSeq" id="WP_074851527.1">
    <property type="nucleotide sequence ID" value="NZ_FNLM01000034.1"/>
</dbReference>
<evidence type="ECO:0000313" key="1">
    <source>
        <dbReference type="EMBL" id="SDU64561.1"/>
    </source>
</evidence>
<evidence type="ECO:0008006" key="3">
    <source>
        <dbReference type="Google" id="ProtNLM"/>
    </source>
</evidence>
<dbReference type="STRING" id="158898.SAMN04488548_1342931"/>
<dbReference type="AlphaFoldDB" id="A0A1H2K7Y1"/>
<name>A0A1H2K7Y1_9ACTN</name>
<accession>A0A1H2K7Y1</accession>
<reference evidence="1 2" key="1">
    <citation type="submission" date="2016-10" db="EMBL/GenBank/DDBJ databases">
        <authorList>
            <person name="de Groot N.N."/>
        </authorList>
    </citation>
    <scope>NUCLEOTIDE SEQUENCE [LARGE SCALE GENOMIC DNA]</scope>
    <source>
        <strain evidence="1 2">DSM 44215</strain>
    </source>
</reference>
<dbReference type="OrthoDB" id="9833285at2"/>
<gene>
    <name evidence="1" type="ORF">SAMN04488548_1342931</name>
</gene>
<evidence type="ECO:0000313" key="2">
    <source>
        <dbReference type="Proteomes" id="UP000183180"/>
    </source>
</evidence>